<evidence type="ECO:0000313" key="3">
    <source>
        <dbReference type="Proteomes" id="UP000010744"/>
    </source>
</evidence>
<feature type="region of interest" description="Disordered" evidence="1">
    <location>
        <begin position="51"/>
        <end position="93"/>
    </location>
</feature>
<protein>
    <submittedName>
        <fullName evidence="2">Uncharacterized protein</fullName>
    </submittedName>
</protein>
<sequence>MTTKLPAAPSDTGAFIRPTSLVVDGAACDGGDGDGFALGSAGLALAAAPREVAAESLSEEEDPEATKATQPPSTTRPMTSTANATRSHTHTGG</sequence>
<proteinExistence type="predicted"/>
<keyword evidence="3" id="KW-1185">Reference proteome</keyword>
<evidence type="ECO:0000256" key="1">
    <source>
        <dbReference type="SAM" id="MobiDB-lite"/>
    </source>
</evidence>
<evidence type="ECO:0000313" key="2">
    <source>
        <dbReference type="EMBL" id="GAB86222.1"/>
    </source>
</evidence>
<dbReference type="Proteomes" id="UP000010744">
    <property type="component" value="Unassembled WGS sequence"/>
</dbReference>
<dbReference type="EMBL" id="BAHB01000070">
    <property type="protein sequence ID" value="GAB86222.1"/>
    <property type="molecule type" value="Genomic_DNA"/>
</dbReference>
<comment type="caution">
    <text evidence="2">The sequence shown here is derived from an EMBL/GenBank/DDBJ whole genome shotgun (WGS) entry which is preliminary data.</text>
</comment>
<name>A0ABQ0HVD2_GORRU</name>
<gene>
    <name evidence="2" type="ORF">GORBP_070_00260</name>
</gene>
<organism evidence="2 3">
    <name type="scientific">Gordonia rubripertincta NBRC 101908</name>
    <dbReference type="NCBI Taxonomy" id="1077975"/>
    <lineage>
        <taxon>Bacteria</taxon>
        <taxon>Bacillati</taxon>
        <taxon>Actinomycetota</taxon>
        <taxon>Actinomycetes</taxon>
        <taxon>Mycobacteriales</taxon>
        <taxon>Gordoniaceae</taxon>
        <taxon>Gordonia</taxon>
    </lineage>
</organism>
<feature type="compositionally biased region" description="Polar residues" evidence="1">
    <location>
        <begin position="67"/>
        <end position="86"/>
    </location>
</feature>
<accession>A0ABQ0HVD2</accession>
<reference evidence="2 3" key="1">
    <citation type="submission" date="2012-08" db="EMBL/GenBank/DDBJ databases">
        <title>Whole genome shotgun sequence of Gordonia rubripertincta NBRC 101908.</title>
        <authorList>
            <person name="Takarada H."/>
            <person name="Hosoyama A."/>
            <person name="Tsuchikane K."/>
            <person name="Katsumata H."/>
            <person name="Baba S."/>
            <person name="Ohji S."/>
            <person name="Yamazaki S."/>
            <person name="Fujita N."/>
        </authorList>
    </citation>
    <scope>NUCLEOTIDE SEQUENCE [LARGE SCALE GENOMIC DNA]</scope>
    <source>
        <strain evidence="2 3">NBRC 101908</strain>
    </source>
</reference>